<proteinExistence type="predicted"/>
<dbReference type="RefSeq" id="YP_009198801.1">
    <property type="nucleotide sequence ID" value="NC_028802.1"/>
</dbReference>
<evidence type="ECO:0000313" key="3">
    <source>
        <dbReference type="Proteomes" id="UP000202614"/>
    </source>
</evidence>
<dbReference type="InterPro" id="IPR055994">
    <property type="entry name" value="DUF7572"/>
</dbReference>
<evidence type="ECO:0000259" key="1">
    <source>
        <dbReference type="Pfam" id="PF24457"/>
    </source>
</evidence>
<dbReference type="KEGG" id="vg:26625884"/>
<organism evidence="2 3">
    <name type="scientific">Mycobacterium phage UnionJack</name>
    <dbReference type="NCBI Taxonomy" id="1673876"/>
    <lineage>
        <taxon>Viruses</taxon>
        <taxon>Duplodnaviria</taxon>
        <taxon>Heunggongvirae</taxon>
        <taxon>Uroviricota</taxon>
        <taxon>Caudoviricetes</taxon>
        <taxon>Benedictvirus</taxon>
        <taxon>Benedictvirus unionjack</taxon>
    </lineage>
</organism>
<accession>A0A0K1LIP6</accession>
<evidence type="ECO:0000313" key="2">
    <source>
        <dbReference type="EMBL" id="AKU42381.1"/>
    </source>
</evidence>
<name>A0A0K1LIP6_9CAUD</name>
<dbReference type="OrthoDB" id="21758at10239"/>
<reference evidence="2 3" key="1">
    <citation type="submission" date="2015-06" db="EMBL/GenBank/DDBJ databases">
        <authorList>
            <person name="Alford R.F."/>
            <person name="Ferguson J.R."/>
            <person name="Griffin W.B."/>
            <person name="Guertin S.W."/>
            <person name="Mascioli J.B."/>
            <person name="Mishra N."/>
            <person name="Munoz M.J."/>
            <person name="Parrella L.E."/>
            <person name="Poss L.M."/>
            <person name="Ranjan D."/>
            <person name="Sack Q.V."/>
            <person name="Sentis A.J."/>
            <person name="Sopp T.K."/>
            <person name="Thomas A."/>
            <person name="Wienbar S.R."/>
            <person name="Woolford M."/>
            <person name="Forsyth K.S."/>
            <person name="Chandra V.M."/>
            <person name="Braun M.A."/>
            <person name="Jarvik J."/>
            <person name="Lopez A.J."/>
            <person name="Bradley K.W."/>
            <person name="Asai D.J."/>
            <person name="Bowman C.A."/>
            <person name="Russell D.A."/>
            <person name="Pope W.H."/>
            <person name="Jacobs-Sera D."/>
            <person name="Hendrix R.W."/>
            <person name="Hatfull G.F."/>
        </authorList>
    </citation>
    <scope>NUCLEOTIDE SEQUENCE [LARGE SCALE GENOMIC DNA]</scope>
</reference>
<keyword evidence="3" id="KW-1185">Reference proteome</keyword>
<gene>
    <name evidence="2" type="ORF">UNIONJACK_29</name>
</gene>
<dbReference type="Pfam" id="PF24457">
    <property type="entry name" value="DUF7572"/>
    <property type="match status" value="1"/>
</dbReference>
<protein>
    <recommendedName>
        <fullName evidence="1">DUF7572 domain-containing protein</fullName>
    </recommendedName>
</protein>
<feature type="domain" description="DUF7572" evidence="1">
    <location>
        <begin position="3"/>
        <end position="105"/>
    </location>
</feature>
<sequence>MKTAIQLDTDMSVWGEGTWHYLTSDGRSLAVKVDPGVTDDEARELNKLLEEIGAPFVISGKHRIVPRPTTVLECNEDGSPIDLTPVYTLPAGTTHEDALLAAGYELTE</sequence>
<dbReference type="GeneID" id="26625884"/>
<dbReference type="Proteomes" id="UP000202614">
    <property type="component" value="Segment"/>
</dbReference>
<dbReference type="EMBL" id="KT004677">
    <property type="protein sequence ID" value="AKU42381.1"/>
    <property type="molecule type" value="Genomic_DNA"/>
</dbReference>